<dbReference type="AlphaFoldDB" id="A0A1J0R4T1"/>
<reference evidence="2" key="1">
    <citation type="submission" date="2016-08" db="EMBL/GenBank/DDBJ databases">
        <title>VSG repertoire of Trypanosoma brucei EATRO 1125.</title>
        <authorList>
            <person name="Cross G.A."/>
        </authorList>
    </citation>
    <scope>NUCLEOTIDE SEQUENCE</scope>
    <source>
        <strain evidence="2">EATRO 1125</strain>
    </source>
</reference>
<evidence type="ECO:0000256" key="1">
    <source>
        <dbReference type="SAM" id="MobiDB-lite"/>
    </source>
</evidence>
<name>A0A1J0R4T1_9TRYP</name>
<sequence>MADTAADKLKRAVESSLLSIKSSRQAAIIAASGAGGVKLACEVTAALETSNAITTLEKTLVIWDNVLNGIKATQELGGINGIIEEVITTEVGNVAATQQGDSTPVASNTATPKITPNEHGICMSSATTLKEPTQTPEDTGTAKTLNVFGLKALNKTTGGQGSHIVCCLGSAGPVSAATTCTTTYTAIGYRGGGKVLRSSAITVTKKNKATGEEYTATADTKDVIPSAKAINSMATKLAAMEAAVSKIKEASTIDTKDSLDSTEAKDAIARFTSSDKADYSKNKDVVDKFISADFWEDGKIIKEQLAQFEKDLKPPKVATGSEKEETLTAMTDNDALKKAQLYYAVSNFVRDQEEKKKNQASPSCPTKTEKASDPPKSPDECKKHKTSEDCKKEKGCDFDDKKPGGERCFPKAETEKKDEKTFSGKLRVSVPQVFAALVLAAF</sequence>
<feature type="compositionally biased region" description="Basic and acidic residues" evidence="1">
    <location>
        <begin position="367"/>
        <end position="422"/>
    </location>
</feature>
<accession>A0A1J0R4T1</accession>
<dbReference type="VEuPathDB" id="TriTrypDB:Tb927.11.18580"/>
<dbReference type="EMBL" id="KX698881">
    <property type="protein sequence ID" value="APD72837.1"/>
    <property type="molecule type" value="Genomic_DNA"/>
</dbReference>
<proteinExistence type="predicted"/>
<dbReference type="SUPFAM" id="SSF58087">
    <property type="entry name" value="Variant surface glycoprotein (N-terminal domain)"/>
    <property type="match status" value="1"/>
</dbReference>
<organism evidence="2">
    <name type="scientific">Trypanosoma brucei</name>
    <dbReference type="NCBI Taxonomy" id="5691"/>
    <lineage>
        <taxon>Eukaryota</taxon>
        <taxon>Discoba</taxon>
        <taxon>Euglenozoa</taxon>
        <taxon>Kinetoplastea</taxon>
        <taxon>Metakinetoplastina</taxon>
        <taxon>Trypanosomatida</taxon>
        <taxon>Trypanosomatidae</taxon>
        <taxon>Trypanosoma</taxon>
    </lineage>
</organism>
<feature type="region of interest" description="Disordered" evidence="1">
    <location>
        <begin position="352"/>
        <end position="422"/>
    </location>
</feature>
<evidence type="ECO:0000313" key="2">
    <source>
        <dbReference type="EMBL" id="APD72837.1"/>
    </source>
</evidence>
<dbReference type="VEuPathDB" id="TriTrypDB:Tb427_000624000"/>
<protein>
    <submittedName>
        <fullName evidence="2">Variant surface glycoprotein 1125.2033</fullName>
    </submittedName>
</protein>